<dbReference type="PANTHER" id="PTHR43877">
    <property type="entry name" value="AMINOALKYLPHOSPHONATE N-ACETYLTRANSFERASE-RELATED-RELATED"/>
    <property type="match status" value="1"/>
</dbReference>
<evidence type="ECO:0000256" key="2">
    <source>
        <dbReference type="ARBA" id="ARBA00023315"/>
    </source>
</evidence>
<dbReference type="OrthoDB" id="4322031at2"/>
<sequence>MVHTELSSRVILRLGLTDVGELLTLQRAGFITEAQAHNDLSLPPLTQSLDELRAEIARADVLALGIREQGRLIGSVRVECAGAVATLGRLVVAPDRQGAGLGTTLMRAVEEQLPEGTTEIRLYTGDRSVANIRLYTRLGYREWQRVDAGEYQMVHLRKAVTGAADSAAASG</sequence>
<dbReference type="PROSITE" id="PS51186">
    <property type="entry name" value="GNAT"/>
    <property type="match status" value="1"/>
</dbReference>
<proteinExistence type="predicted"/>
<dbReference type="Proteomes" id="UP000318331">
    <property type="component" value="Unassembled WGS sequence"/>
</dbReference>
<dbReference type="CDD" id="cd04301">
    <property type="entry name" value="NAT_SF"/>
    <property type="match status" value="1"/>
</dbReference>
<dbReference type="PANTHER" id="PTHR43877:SF2">
    <property type="entry name" value="AMINOALKYLPHOSPHONATE N-ACETYLTRANSFERASE-RELATED"/>
    <property type="match status" value="1"/>
</dbReference>
<dbReference type="Pfam" id="PF13508">
    <property type="entry name" value="Acetyltransf_7"/>
    <property type="match status" value="1"/>
</dbReference>
<dbReference type="AlphaFoldDB" id="A0A543HYP6"/>
<comment type="caution">
    <text evidence="4">The sequence shown here is derived from an EMBL/GenBank/DDBJ whole genome shotgun (WGS) entry which is preliminary data.</text>
</comment>
<dbReference type="EMBL" id="VFPN01000002">
    <property type="protein sequence ID" value="TQM63467.1"/>
    <property type="molecule type" value="Genomic_DNA"/>
</dbReference>
<keyword evidence="5" id="KW-1185">Reference proteome</keyword>
<dbReference type="InterPro" id="IPR000182">
    <property type="entry name" value="GNAT_dom"/>
</dbReference>
<dbReference type="GO" id="GO:0016747">
    <property type="term" value="F:acyltransferase activity, transferring groups other than amino-acyl groups"/>
    <property type="evidence" value="ECO:0007669"/>
    <property type="project" value="InterPro"/>
</dbReference>
<accession>A0A543HYP6</accession>
<reference evidence="4 5" key="1">
    <citation type="submission" date="2019-06" db="EMBL/GenBank/DDBJ databases">
        <title>Sequencing the genomes of 1000 actinobacteria strains.</title>
        <authorList>
            <person name="Klenk H.-P."/>
        </authorList>
    </citation>
    <scope>NUCLEOTIDE SEQUENCE [LARGE SCALE GENOMIC DNA]</scope>
    <source>
        <strain evidence="4 5">DSM 18031</strain>
    </source>
</reference>
<protein>
    <submittedName>
        <fullName evidence="4">Acetyltransferase (GNAT) family protein</fullName>
    </submittedName>
</protein>
<organism evidence="4 5">
    <name type="scientific">Klugiella xanthotipulae</name>
    <dbReference type="NCBI Taxonomy" id="244735"/>
    <lineage>
        <taxon>Bacteria</taxon>
        <taxon>Bacillati</taxon>
        <taxon>Actinomycetota</taxon>
        <taxon>Actinomycetes</taxon>
        <taxon>Micrococcales</taxon>
        <taxon>Microbacteriaceae</taxon>
        <taxon>Klugiella</taxon>
    </lineage>
</organism>
<keyword evidence="2" id="KW-0012">Acyltransferase</keyword>
<dbReference type="Gene3D" id="3.40.630.30">
    <property type="match status" value="1"/>
</dbReference>
<dbReference type="InterPro" id="IPR050832">
    <property type="entry name" value="Bact_Acetyltransf"/>
</dbReference>
<evidence type="ECO:0000313" key="4">
    <source>
        <dbReference type="EMBL" id="TQM63467.1"/>
    </source>
</evidence>
<evidence type="ECO:0000313" key="5">
    <source>
        <dbReference type="Proteomes" id="UP000318331"/>
    </source>
</evidence>
<feature type="domain" description="N-acetyltransferase" evidence="3">
    <location>
        <begin position="20"/>
        <end position="158"/>
    </location>
</feature>
<evidence type="ECO:0000256" key="1">
    <source>
        <dbReference type="ARBA" id="ARBA00022679"/>
    </source>
</evidence>
<dbReference type="RefSeq" id="WP_141917566.1">
    <property type="nucleotide sequence ID" value="NZ_BAAAYS010000011.1"/>
</dbReference>
<dbReference type="InterPro" id="IPR016181">
    <property type="entry name" value="Acyl_CoA_acyltransferase"/>
</dbReference>
<keyword evidence="1 4" id="KW-0808">Transferase</keyword>
<gene>
    <name evidence="4" type="ORF">FB466_1730</name>
</gene>
<dbReference type="SUPFAM" id="SSF55729">
    <property type="entry name" value="Acyl-CoA N-acyltransferases (Nat)"/>
    <property type="match status" value="1"/>
</dbReference>
<evidence type="ECO:0000259" key="3">
    <source>
        <dbReference type="PROSITE" id="PS51186"/>
    </source>
</evidence>
<name>A0A543HYP6_9MICO</name>